<feature type="domain" description="AAA+ ATPase" evidence="20">
    <location>
        <begin position="1845"/>
        <end position="1983"/>
    </location>
</feature>
<dbReference type="GO" id="GO:0005524">
    <property type="term" value="F:ATP binding"/>
    <property type="evidence" value="ECO:0007669"/>
    <property type="project" value="UniProtKB-KW"/>
</dbReference>
<dbReference type="FunFam" id="1.10.287.2620:FF:000002">
    <property type="entry name" value="Dynein heavy chain 2, axonemal"/>
    <property type="match status" value="1"/>
</dbReference>
<dbReference type="InterPro" id="IPR042228">
    <property type="entry name" value="Dynein_linker_3"/>
</dbReference>
<dbReference type="InterPro" id="IPR013602">
    <property type="entry name" value="Dynein_heavy_linker"/>
</dbReference>
<dbReference type="Gene3D" id="1.20.1270.280">
    <property type="match status" value="1"/>
</dbReference>
<dbReference type="Gene3D" id="1.10.8.710">
    <property type="match status" value="1"/>
</dbReference>
<dbReference type="Gramene" id="EFJ09097">
    <property type="protein sequence ID" value="EFJ09097"/>
    <property type="gene ID" value="SELMODRAFT_130462"/>
</dbReference>
<feature type="domain" description="AAA+ ATPase" evidence="20">
    <location>
        <begin position="2476"/>
        <end position="2691"/>
    </location>
</feature>
<dbReference type="InterPro" id="IPR041466">
    <property type="entry name" value="Dynein_AAA5_ext"/>
</dbReference>
<dbReference type="InterPro" id="IPR041589">
    <property type="entry name" value="DNAH3_AAA_lid_1"/>
</dbReference>
<dbReference type="InterPro" id="IPR042222">
    <property type="entry name" value="Dynein_2_N"/>
</dbReference>
<dbReference type="Proteomes" id="UP000001514">
    <property type="component" value="Unassembled WGS sequence"/>
</dbReference>
<dbReference type="Pfam" id="PF08393">
    <property type="entry name" value="DHC_N2"/>
    <property type="match status" value="1"/>
</dbReference>
<dbReference type="Gene3D" id="1.10.472.130">
    <property type="match status" value="1"/>
</dbReference>
<dbReference type="Pfam" id="PF12775">
    <property type="entry name" value="AAA_7"/>
    <property type="match status" value="1"/>
</dbReference>
<dbReference type="InterPro" id="IPR026983">
    <property type="entry name" value="DHC"/>
</dbReference>
<dbReference type="Pfam" id="PF17857">
    <property type="entry name" value="AAA_lid_1"/>
    <property type="match status" value="1"/>
</dbReference>
<evidence type="ECO:0000256" key="2">
    <source>
        <dbReference type="ARBA" id="ARBA00008887"/>
    </source>
</evidence>
<dbReference type="InterPro" id="IPR035706">
    <property type="entry name" value="AAA_9"/>
</dbReference>
<dbReference type="FunFam" id="1.10.8.720:FF:000005">
    <property type="entry name" value="Dynein axonemal heavy chain 10"/>
    <property type="match status" value="1"/>
</dbReference>
<sequence length="4505" mass="512492">MRRPGTGRWHVPRLPGGVEEDGWFAPVPRRPCAPGALLRGHAAQPRRRAGHGGAAVVEQHQRRTPPGCHLRRGHVLRQVAHAGPRAARRHRLELRVWHASHGAFPGNTGAGKSPSSSPLSLPCSLLWPLQLLNQVFIPVLSKEAGRGETHFWATEVAEHSGSELLSNMQRFQTQVSTVKQLLIGDTQLAIPALPAETFDRVEIDFDLILQLETAVTDWLQALEALIARELKKVVTGKNPLAELEFWRDRSSSLSGLYQQLNSAKRKRVLAVLEHGNSNSELVGTYKARFGELAKMFLEAKDNVKFLTTLERHFKTIAGGALPRVLETMNPMVNALRMVWIISRHYSDDARMGSLMERIAHQIAEKVSSEIDLKTLFTVPAESAVSKLTIGKAVLDSWSEVYMQVRERIEVQGRDPRWEFDRKKLFERTSYMASICIDLLHIVQVYYDFHNFLGPELKAVTGDTQGVDAVTQKVAAMIEPVEKLAFDVFDKAFALQWSATVSNFNIEKENIEHLTKAFIDTSFKKLRSAEGALELLRSFKNIKSEGTINKQMMDKFNDIIIQFTKEIESAREIFDRLSSTPPRTRNQPPVAGSINWARSLFGRLRKTMRKFETGGTDIVQAASGLEMEIHYRAFAKQMMYFEKQWITKWADSVNHHASVYMKQSILSKGPIGNVSINFHPNLVQIIREAKYLDAMGFQLPEVALNVALQEEKFQTCIESLQNMLQRYHNVLEMLTPVESKLLAIRVDKLQHVLDPGYNQLNWNSLGIPEFVGACMKSVYEFKSIVTQVQNNSASIEKAIETIAKTKLLNLPPATGDVESMEFQEMYDYIEEQRLKAEENALKQYQGISPLLKKLEEVVVATNTGSSPALIDYYSFWERKIFKALNQMVIGGLDALKALYQKVPTVSSSKKPDFIRYFKLNCYLNIPDIVVQPSLTELTKLLTNMVRSIVDSAKPFIRWMDGTCLETPEQRVGSEDAEPFIFSFYSDVSLNPKIITSMLTLNTCIDKVLTGAHKHLDHWRKFQHLWRQDKLTIIGKFASKNPTCAKFEEKLAKYYKVATDILELPKEKAVEFLVFNSHQLAASINQVALGWVQAIGNEMSNCEKPRVTELHAKIDYLFNTLHLPPETLETLKMVLNVVAEVQSSGMVMELEYMDLEERNRTRELFGLHNDPEEKSRILSIRERWLTLEKECALLNVSLQEIKLKFTETTKKQVVEFAKEVSGFRDQAVQRGPAKAPDLDVGVELMETAHVLSQLLRLQGNREQLVLAQKLFDLPITPYPLLAEVETLLKSLSQIYTVYTDFRTTVDNYASTLWVELDIQRLVAITEEFTVRLKRLRTLKNFQPYALLEAKVKGFQDSLPLIQDLKSDALRSRHWEKLMEVTGKSFDMDPKSFTLANLFRMELHNFSAVISDITNSAQKELNIEMDLKKMAEIWKEQQFEIFKYNKDGMDRGWALKSTEPIVVLLEDMMLNLQSMVSSRFVRAFLNEVNNWERKLSLIGEVIDILMQVQRKWMYLESIFISDDIRHQLPDEAKRFDNIDKTWKKIMNETVKNPNIVDACTAPDRLATLNVLYTQLETCQKSLTEYLDTKRNAFPRFFFVSDDELLSVLGSSDPTAIQEHMLKLFDNCAALDFGERSKTVVGMKSSEGETYALRAPISTDGPVEVWMKKVEAEMRRSLYQISKEGVYHYAKARRTKWITDNLGMVTLVGSQIWWTWEVEDAFNSVRSGNKNSMKVFSFKLTDQLNELVGMVRSDLSNLQRKKVNALIIIEVHARDIIDTFVRDSILDHREFAWESQLRFYWDREVDDIVIRQCTGQFLFGYEYMGLNGRLVITALTDRCYMTLTTALTYRLGGAPAGPAGTGKTETTKDLAKSMALLCVVFNCGDGLDYKAMGSIFSGLVQCGAWGCFDEFNRIEAEVLSVVSSQIKQIQEALKNNLKKFQFEGKEIALDSRTGIFITMNPGYAGRTELPDNLKALFRPVTMIVPDLQQICEIMLFSEGFDTAKVLAKKMTVLYKLAREQLSKQYHYDFGLRALKSVLVMAGALKRGAPDMSEQLVLMRALRDMNLPKFIFEDVPLFLGLINDLFPGLDCPRVRYPSFNDIVEHDLEENGYLVMTGPSEQVDKVIQLYETMLTRHTTMVVGPTGGGKSVIIQTLARAQTKLNCPTKLSIINPKAQPTTELYGLMGKDMTRDWTDGLLSNIFREMNKPLAPDRNDRFYLVFDGDVDALWVEDMNSVMDDNKLLTLPNGERIRLQNHCKLLFEVSDLQYASPATVSRCGMVFVDSKNLGFKPYIWKWVNKRANKEEAGLLNELFEKYAQKCIEYVLEGVTEEEITSPLVLTIPLTNLNMAAQLCTLLEAILTEDQPITAPQVLEAVFIFSLVWSIGAGVVQSTAVRDRERFDKFIKSLALMGTSTADPLPPTQLPAESLYDFCFSVKDLQWRSWKLMVPEYEPPPDRVFSKILVPTIDTVRSTWLLDTFMEIGKAVLFVGESGTAKTVIIQKYLGAMPTASTLILSSNFSSRTTSMDVQITVEDVLEKRTKDIYGPPVGRKMILFIDDMNMPRVDTYGTQQPIAMLKLLIERGGIYDRGKELNWKFIKDVQYVGAMGRPGGARNNVDPRFISLFAVLEIQFPSNQSLSHIYNAILEAHAKNLASDIKVNESTRVITDVTLELYNYILDRLPPTPSRFHYIFNLRDLSRIYEGLCLSTPDTTKNAAQMVRLWRNEALRIFYDRLISDKDKEIVESKLTELLKLKLPNSADYAAGNPILYGDYKNALKESEVRLYVDVGNYDVVKPIFEEILDEYSLTNKRMNLVMFKDALEQLTHIHRIMRLDQGNALLVGVGGSGKKSLSKLSAFTAGCSIFEITLTRGYNEETFREDLKKLYNMLGVENRSVVFLFTDAHVVDEGFLELVNNMLTSGMVPALFAEDEKDGMIGQIRDAVTAAGIVDTKENCWAYFIHRCRSNLHVTLAMSPVGELLRTRCRNFPGMVNNCVINWLTPWPEEALHSVATVFLSELDLPENLRPHILEHMVMVHQSVCKVSAGFEQKMRRYNYVTPKNFLDFIENYRTSLVKTRVNNSDMAARLNGGLQKLIQAKVEVSEMQITLADAKIVVDAKTKECNELLEVISKNTAEVQTKQGIANDKAVDLSKQSEVITREKAEAEVALAEALPALEAAAEALNSLKKEEITEIRSFAKPHILVQKVCECVVILRGIKDVSWKGAKAMMADNRFLATLMEFDKDSITEKQMRALKEYFKDPKLNLDELSTISTAGAGLLRWVVAMVNYYGVAKVVQPKRLAVANAEKNLKNAQKELEKIQEEVRQLSEQLGALQKQFEDNTAEQQALKEKADLMEKRLSAAERLIVGLGSEHERWSRELGDLAVARVKLIGDCLVTSSFLSYCGAFTMDYRTELIQNIWLADIRSKELPCTDPFFLENILTSEVEISKWNSEGLPSNELSIQNGILTTRASRFPLCIDPQMQQAISWIKKKEGKQLEGRVKTFNDSDFVKQLEMAIQYGFPFMFENVDEYIDPVIDPVLERTFTSAGGARKSVKLGDKDVEWDDNFRLYLISKLPNPHYGPEISGKTMIINYGVTEQGLQSQLLNATVRHERPDLEEQREELVRDTSENKALLKQLEDTLLRELSNATGNILDNEELLTTLENTKLKASEISHKLKLARDTSVEIDQLRLRYSPAAKRGAILFFVMSGLSAINNMYEYSLASFLQVFEISLATSKREPTLDARLRSIIDAVTYDVYNYTCTGLFEKHKLMLSFQLTTRIIDGETGMDHAQLQFFLKGNLSLEKSPLPKPHDWFPDTGWQDVVEMMELGPQFKALVDHFSENGPEWKSWYEEDQPEMASMPGQFNDKLNLFEQLCVLRCFRIDRITVAVTRYVIDRMGEKYVMPPVLDYKSIHRQSSALTPIVFILSPGADPAFDVFNLGEEMGFKPGAKLKYMALGQGMGPKAAETLESGSGRGLWVMLQNCHLLPSWLKTLEKILEKITKPHPEFRLWLTTEPTSTFPLGILQRSLKVVTEPPNGLKLNLRSSYAKITEEMLADCPHFAFRPQVFVVAFFHAVVQERRKYGRLGWNVPYDFNETDLRISLLLISTYLRKAFDNRDDTIPWGTLRYLIGEAMYGGRVSDSFDRRILKTYLDEYLGDFLFDKFHPFFFYTKDDGSGYMLPPAGPRENYTNYIDSLPIVQTPEVFGLHSNADISYYTNTTKNLWKDLVDLQPRGGDSGGGVRREDIIERVASDILSKLPVPFDLPVLKKRFGVPTPVQVVLLQEIERWNRLITSMAESLRKLKKALAGEIGMSKDLDELSTALFNGQLPNMWRRLTSQTEKMLAAWIVWLLRRDQQYKNWAEHGEPKVMWLSGLQIPETYIAALVQTACRDRGWPLDKSTIYTKVTKFKSIDEVPEKPKHGCYVTGLYLEGANWDLEKSFLKRQDPKQLVVELPILEIIPMEASKIKLQNTFRTPVYVTQARRNAMGVGLIFEADLATEEHTSHWVLQGVALSMNIDY</sequence>
<feature type="domain" description="AAA+ ATPase" evidence="20">
    <location>
        <begin position="2129"/>
        <end position="2280"/>
    </location>
</feature>
<dbReference type="InterPro" id="IPR043157">
    <property type="entry name" value="Dynein_AAA1S"/>
</dbReference>
<dbReference type="GO" id="GO:0008569">
    <property type="term" value="F:minus-end-directed microtubule motor activity"/>
    <property type="evidence" value="ECO:0007669"/>
    <property type="project" value="InterPro"/>
</dbReference>
<protein>
    <recommendedName>
        <fullName evidence="18">Dynein-1, subspecies f</fullName>
    </recommendedName>
</protein>
<evidence type="ECO:0000256" key="7">
    <source>
        <dbReference type="ARBA" id="ARBA00022794"/>
    </source>
</evidence>
<evidence type="ECO:0000313" key="22">
    <source>
        <dbReference type="Proteomes" id="UP000001514"/>
    </source>
</evidence>
<keyword evidence="5" id="KW-0677">Repeat</keyword>
<feature type="coiled-coil region" evidence="19">
    <location>
        <begin position="3594"/>
        <end position="3624"/>
    </location>
</feature>
<evidence type="ECO:0000256" key="14">
    <source>
        <dbReference type="ARBA" id="ARBA00023212"/>
    </source>
</evidence>
<name>D8T2G6_SELML</name>
<keyword evidence="11 19" id="KW-0175">Coiled coil</keyword>
<keyword evidence="7" id="KW-0970">Cilium biogenesis/degradation</keyword>
<comment type="similarity">
    <text evidence="2">Belongs to the dynein heavy chain family.</text>
</comment>
<dbReference type="FunFam" id="1.20.1270.280:FF:000005">
    <property type="entry name" value="Dynein axonemal heavy chain 10"/>
    <property type="match status" value="1"/>
</dbReference>
<dbReference type="Pfam" id="PF12774">
    <property type="entry name" value="AAA_6"/>
    <property type="match status" value="1"/>
</dbReference>
<dbReference type="InterPro" id="IPR004273">
    <property type="entry name" value="Dynein_heavy_D6_P-loop"/>
</dbReference>
<comment type="subcellular location">
    <subcellularLocation>
        <location evidence="1">Cytoplasm</location>
        <location evidence="1">Cytoskeleton</location>
        <location evidence="1">Flagellum axoneme</location>
    </subcellularLocation>
</comment>
<dbReference type="GO" id="GO:0036156">
    <property type="term" value="C:inner dynein arm"/>
    <property type="evidence" value="ECO:0007669"/>
    <property type="project" value="UniProtKB-ARBA"/>
</dbReference>
<dbReference type="OMA" id="MACCIAL"/>
<dbReference type="Gene3D" id="1.20.140.100">
    <property type="entry name" value="Dynein heavy chain, N-terminal domain 2"/>
    <property type="match status" value="1"/>
</dbReference>
<evidence type="ECO:0000256" key="10">
    <source>
        <dbReference type="ARBA" id="ARBA00023017"/>
    </source>
</evidence>
<organism evidence="22">
    <name type="scientific">Selaginella moellendorffii</name>
    <name type="common">Spikemoss</name>
    <dbReference type="NCBI Taxonomy" id="88036"/>
    <lineage>
        <taxon>Eukaryota</taxon>
        <taxon>Viridiplantae</taxon>
        <taxon>Streptophyta</taxon>
        <taxon>Embryophyta</taxon>
        <taxon>Tracheophyta</taxon>
        <taxon>Lycopodiopsida</taxon>
        <taxon>Selaginellales</taxon>
        <taxon>Selaginellaceae</taxon>
        <taxon>Selaginella</taxon>
    </lineage>
</organism>
<keyword evidence="3" id="KW-0963">Cytoplasm</keyword>
<evidence type="ECO:0000256" key="11">
    <source>
        <dbReference type="ARBA" id="ARBA00023054"/>
    </source>
</evidence>
<evidence type="ECO:0000313" key="21">
    <source>
        <dbReference type="EMBL" id="EFJ09097.1"/>
    </source>
</evidence>
<dbReference type="InterPro" id="IPR003593">
    <property type="entry name" value="AAA+_ATPase"/>
</dbReference>
<dbReference type="FunFam" id="3.20.180.20:FF:000001">
    <property type="entry name" value="Dynein axonemal heavy chain 5"/>
    <property type="match status" value="1"/>
</dbReference>
<evidence type="ECO:0000256" key="17">
    <source>
        <dbReference type="ARBA" id="ARBA00063032"/>
    </source>
</evidence>
<dbReference type="InterPro" id="IPR043160">
    <property type="entry name" value="Dynein_C_barrel"/>
</dbReference>
<proteinExistence type="inferred from homology"/>
<dbReference type="InterPro" id="IPR042219">
    <property type="entry name" value="AAA_lid_11_sf"/>
</dbReference>
<keyword evidence="15" id="KW-0966">Cell projection</keyword>
<dbReference type="EMBL" id="GL377666">
    <property type="protein sequence ID" value="EFJ09097.1"/>
    <property type="molecule type" value="Genomic_DNA"/>
</dbReference>
<dbReference type="Gene3D" id="1.20.920.30">
    <property type="match status" value="1"/>
</dbReference>
<dbReference type="Gene3D" id="6.10.140.1060">
    <property type="match status" value="1"/>
</dbReference>
<dbReference type="FunFam" id="3.40.50.300:FF:000063">
    <property type="entry name" value="dynein heavy chain 6, axonemal"/>
    <property type="match status" value="1"/>
</dbReference>
<dbReference type="PANTHER" id="PTHR22878:SF63">
    <property type="entry name" value="DYNEIN AXONEMAL HEAVY CHAIN 10"/>
    <property type="match status" value="1"/>
</dbReference>
<keyword evidence="22" id="KW-1185">Reference proteome</keyword>
<dbReference type="GO" id="GO:0060294">
    <property type="term" value="P:cilium movement involved in cell motility"/>
    <property type="evidence" value="ECO:0007669"/>
    <property type="project" value="UniProtKB-ARBA"/>
</dbReference>
<evidence type="ECO:0000256" key="13">
    <source>
        <dbReference type="ARBA" id="ARBA00023175"/>
    </source>
</evidence>
<dbReference type="SUPFAM" id="SSF52540">
    <property type="entry name" value="P-loop containing nucleoside triphosphate hydrolases"/>
    <property type="match status" value="4"/>
</dbReference>
<dbReference type="GO" id="GO:0045505">
    <property type="term" value="F:dynein intermediate chain binding"/>
    <property type="evidence" value="ECO:0007669"/>
    <property type="project" value="InterPro"/>
</dbReference>
<dbReference type="Pfam" id="PF18199">
    <property type="entry name" value="Dynein_C"/>
    <property type="match status" value="1"/>
</dbReference>
<dbReference type="FunFam" id="1.10.8.710:FF:000002">
    <property type="entry name" value="dynein heavy chain 17, axonemal"/>
    <property type="match status" value="1"/>
</dbReference>
<dbReference type="InterPro" id="IPR041228">
    <property type="entry name" value="Dynein_C"/>
</dbReference>
<dbReference type="SMART" id="SM00382">
    <property type="entry name" value="AAA"/>
    <property type="match status" value="3"/>
</dbReference>
<dbReference type="Pfam" id="PF12780">
    <property type="entry name" value="AAA_8"/>
    <property type="match status" value="1"/>
</dbReference>
<dbReference type="InterPro" id="IPR013594">
    <property type="entry name" value="Dynein_heavy_tail"/>
</dbReference>
<feature type="coiled-coil region" evidence="19">
    <location>
        <begin position="3291"/>
        <end position="3353"/>
    </location>
</feature>
<evidence type="ECO:0000256" key="8">
    <source>
        <dbReference type="ARBA" id="ARBA00022840"/>
    </source>
</evidence>
<dbReference type="Gene3D" id="3.10.490.20">
    <property type="match status" value="1"/>
</dbReference>
<dbReference type="Pfam" id="PF12781">
    <property type="entry name" value="AAA_9"/>
    <property type="match status" value="1"/>
</dbReference>
<keyword evidence="9" id="KW-0282">Flagellum</keyword>
<evidence type="ECO:0000256" key="18">
    <source>
        <dbReference type="ARBA" id="ARBA00077719"/>
    </source>
</evidence>
<keyword evidence="4" id="KW-0493">Microtubule</keyword>
<dbReference type="GO" id="GO:0051959">
    <property type="term" value="F:dynein light intermediate chain binding"/>
    <property type="evidence" value="ECO:0007669"/>
    <property type="project" value="InterPro"/>
</dbReference>
<dbReference type="InterPro" id="IPR024743">
    <property type="entry name" value="Dynein_HC_stalk"/>
</dbReference>
<dbReference type="FunFam" id="1.20.920.30:FF:000007">
    <property type="entry name" value="Dynein axonemal heavy chain 10"/>
    <property type="match status" value="1"/>
</dbReference>
<keyword evidence="14" id="KW-0206">Cytoskeleton</keyword>
<dbReference type="FunFam" id="3.40.50.300:FF:000049">
    <property type="entry name" value="Dynein, axonemal, heavy chain 5"/>
    <property type="match status" value="1"/>
</dbReference>
<reference evidence="21 22" key="1">
    <citation type="journal article" date="2011" name="Science">
        <title>The Selaginella genome identifies genetic changes associated with the evolution of vascular plants.</title>
        <authorList>
            <person name="Banks J.A."/>
            <person name="Nishiyama T."/>
            <person name="Hasebe M."/>
            <person name="Bowman J.L."/>
            <person name="Gribskov M."/>
            <person name="dePamphilis C."/>
            <person name="Albert V.A."/>
            <person name="Aono N."/>
            <person name="Aoyama T."/>
            <person name="Ambrose B.A."/>
            <person name="Ashton N.W."/>
            <person name="Axtell M.J."/>
            <person name="Barker E."/>
            <person name="Barker M.S."/>
            <person name="Bennetzen J.L."/>
            <person name="Bonawitz N.D."/>
            <person name="Chapple C."/>
            <person name="Cheng C."/>
            <person name="Correa L.G."/>
            <person name="Dacre M."/>
            <person name="DeBarry J."/>
            <person name="Dreyer I."/>
            <person name="Elias M."/>
            <person name="Engstrom E.M."/>
            <person name="Estelle M."/>
            <person name="Feng L."/>
            <person name="Finet C."/>
            <person name="Floyd S.K."/>
            <person name="Frommer W.B."/>
            <person name="Fujita T."/>
            <person name="Gramzow L."/>
            <person name="Gutensohn M."/>
            <person name="Harholt J."/>
            <person name="Hattori M."/>
            <person name="Heyl A."/>
            <person name="Hirai T."/>
            <person name="Hiwatashi Y."/>
            <person name="Ishikawa M."/>
            <person name="Iwata M."/>
            <person name="Karol K.G."/>
            <person name="Koehler B."/>
            <person name="Kolukisaoglu U."/>
            <person name="Kubo M."/>
            <person name="Kurata T."/>
            <person name="Lalonde S."/>
            <person name="Li K."/>
            <person name="Li Y."/>
            <person name="Litt A."/>
            <person name="Lyons E."/>
            <person name="Manning G."/>
            <person name="Maruyama T."/>
            <person name="Michael T.P."/>
            <person name="Mikami K."/>
            <person name="Miyazaki S."/>
            <person name="Morinaga S."/>
            <person name="Murata T."/>
            <person name="Mueller-Roeber B."/>
            <person name="Nelson D.R."/>
            <person name="Obara M."/>
            <person name="Oguri Y."/>
            <person name="Olmstead R.G."/>
            <person name="Onodera N."/>
            <person name="Petersen B.L."/>
            <person name="Pils B."/>
            <person name="Prigge M."/>
            <person name="Rensing S.A."/>
            <person name="Riano-Pachon D.M."/>
            <person name="Roberts A.W."/>
            <person name="Sato Y."/>
            <person name="Scheller H.V."/>
            <person name="Schulz B."/>
            <person name="Schulz C."/>
            <person name="Shakirov E.V."/>
            <person name="Shibagaki N."/>
            <person name="Shinohara N."/>
            <person name="Shippen D.E."/>
            <person name="Soerensen I."/>
            <person name="Sotooka R."/>
            <person name="Sugimoto N."/>
            <person name="Sugita M."/>
            <person name="Sumikawa N."/>
            <person name="Tanurdzic M."/>
            <person name="Theissen G."/>
            <person name="Ulvskov P."/>
            <person name="Wakazuki S."/>
            <person name="Weng J.K."/>
            <person name="Willats W.W."/>
            <person name="Wipf D."/>
            <person name="Wolf P.G."/>
            <person name="Yang L."/>
            <person name="Zimmer A.D."/>
            <person name="Zhu Q."/>
            <person name="Mitros T."/>
            <person name="Hellsten U."/>
            <person name="Loque D."/>
            <person name="Otillar R."/>
            <person name="Salamov A."/>
            <person name="Schmutz J."/>
            <person name="Shapiro H."/>
            <person name="Lindquist E."/>
            <person name="Lucas S."/>
            <person name="Rokhsar D."/>
            <person name="Grigoriev I.V."/>
        </authorList>
    </citation>
    <scope>NUCLEOTIDE SEQUENCE [LARGE SCALE GENOMIC DNA]</scope>
</reference>
<dbReference type="Pfam" id="PF08385">
    <property type="entry name" value="DHC_N1"/>
    <property type="match status" value="1"/>
</dbReference>
<dbReference type="Gene3D" id="3.40.50.300">
    <property type="entry name" value="P-loop containing nucleotide triphosphate hydrolases"/>
    <property type="match status" value="5"/>
</dbReference>
<keyword evidence="12" id="KW-0969">Cilium</keyword>
<dbReference type="InterPro" id="IPR035699">
    <property type="entry name" value="AAA_6"/>
</dbReference>
<dbReference type="HOGENOM" id="CLU_000038_9_0_1"/>
<dbReference type="InterPro" id="IPR041658">
    <property type="entry name" value="AAA_lid_11"/>
</dbReference>
<keyword evidence="8" id="KW-0067">ATP-binding</keyword>
<dbReference type="Gene3D" id="1.10.8.1220">
    <property type="match status" value="1"/>
</dbReference>
<dbReference type="STRING" id="88036.D8T2G6"/>
<gene>
    <name evidence="21" type="ORF">SELMODRAFT_130462</name>
</gene>
<dbReference type="GO" id="GO:0005874">
    <property type="term" value="C:microtubule"/>
    <property type="evidence" value="ECO:0007669"/>
    <property type="project" value="UniProtKB-KW"/>
</dbReference>
<dbReference type="InterPro" id="IPR024317">
    <property type="entry name" value="Dynein_heavy_chain_D4_dom"/>
</dbReference>
<evidence type="ECO:0000256" key="16">
    <source>
        <dbReference type="ARBA" id="ARBA00054075"/>
    </source>
</evidence>
<evidence type="ECO:0000256" key="9">
    <source>
        <dbReference type="ARBA" id="ARBA00022846"/>
    </source>
</evidence>
<dbReference type="FunFam" id="3.10.490.20:FF:000006">
    <property type="entry name" value="Dynein axonemal heavy chain 10"/>
    <property type="match status" value="1"/>
</dbReference>
<evidence type="ECO:0000256" key="12">
    <source>
        <dbReference type="ARBA" id="ARBA00023069"/>
    </source>
</evidence>
<dbReference type="FunFam" id="1.20.920.20:FF:000001">
    <property type="entry name" value="dynein heavy chain 2, axonemal"/>
    <property type="match status" value="1"/>
</dbReference>
<dbReference type="FunFam" id="1.20.140.100:FF:000001">
    <property type="entry name" value="dynein heavy chain 17, axonemal"/>
    <property type="match status" value="1"/>
</dbReference>
<keyword evidence="10" id="KW-0243">Dynein</keyword>
<accession>D8T2G6</accession>
<dbReference type="InParanoid" id="D8T2G6"/>
<dbReference type="Gene3D" id="1.20.58.1120">
    <property type="match status" value="1"/>
</dbReference>
<dbReference type="KEGG" id="smo:SELMODRAFT_130462"/>
<comment type="function">
    <text evidence="16">Force generating protein of eukaryotic cilia and flagella. Produces force towards the minus ends of microtubules. Dynein has ATPase activity; the force-producing power stroke is thought to occur on release of ADP. Required for assembly of the I1 inner arm complex and its targeting to the appropriate axoneme location. Also required for phototaxis.</text>
</comment>
<keyword evidence="13" id="KW-0505">Motor protein</keyword>
<dbReference type="FunFam" id="3.40.50.300:FF:000153">
    <property type="entry name" value="Dynein axonemal heavy chain 1"/>
    <property type="match status" value="1"/>
</dbReference>
<keyword evidence="6" id="KW-0547">Nucleotide-binding</keyword>
<dbReference type="Gene3D" id="1.20.920.20">
    <property type="match status" value="1"/>
</dbReference>
<evidence type="ECO:0000256" key="19">
    <source>
        <dbReference type="SAM" id="Coils"/>
    </source>
</evidence>
<dbReference type="Gene3D" id="1.10.8.720">
    <property type="entry name" value="Region D6 of dynein motor"/>
    <property type="match status" value="1"/>
</dbReference>
<dbReference type="Gene3D" id="1.10.287.2620">
    <property type="match status" value="1"/>
</dbReference>
<evidence type="ECO:0000256" key="3">
    <source>
        <dbReference type="ARBA" id="ARBA00022490"/>
    </source>
</evidence>
<dbReference type="PANTHER" id="PTHR22878">
    <property type="entry name" value="DYNEIN HEAVY CHAIN 6, AXONEMAL-LIKE-RELATED"/>
    <property type="match status" value="1"/>
</dbReference>
<dbReference type="GO" id="GO:0036159">
    <property type="term" value="P:inner dynein arm assembly"/>
    <property type="evidence" value="ECO:0007669"/>
    <property type="project" value="UniProtKB-ARBA"/>
</dbReference>
<dbReference type="FunFam" id="1.10.8.1220:FF:000001">
    <property type="entry name" value="Dynein axonemal heavy chain 5"/>
    <property type="match status" value="1"/>
</dbReference>
<dbReference type="FunFam" id="3.40.50.300:FF:002141">
    <property type="entry name" value="Dynein heavy chain"/>
    <property type="match status" value="1"/>
</dbReference>
<dbReference type="Pfam" id="PF18198">
    <property type="entry name" value="AAA_lid_11"/>
    <property type="match status" value="1"/>
</dbReference>
<dbReference type="GO" id="GO:0008017">
    <property type="term" value="F:microtubule binding"/>
    <property type="evidence" value="ECO:0007669"/>
    <property type="project" value="UniProtKB-ARBA"/>
</dbReference>
<evidence type="ECO:0000256" key="5">
    <source>
        <dbReference type="ARBA" id="ARBA00022737"/>
    </source>
</evidence>
<dbReference type="eggNOG" id="KOG3595">
    <property type="taxonomic scope" value="Eukaryota"/>
</dbReference>
<dbReference type="InterPro" id="IPR027417">
    <property type="entry name" value="P-loop_NTPase"/>
</dbReference>
<evidence type="ECO:0000256" key="15">
    <source>
        <dbReference type="ARBA" id="ARBA00023273"/>
    </source>
</evidence>
<evidence type="ECO:0000259" key="20">
    <source>
        <dbReference type="SMART" id="SM00382"/>
    </source>
</evidence>
<comment type="subunit">
    <text evidence="17">The I1 inner arm complex (also known as the f dynein complex) is a two-headed isoform composed of two heavy chains (1-alpha and 1-beta), three intermediate chains and three light chains. I1 occupies a specific position proximal to the first radial spoke and repeats every 96 nm along the length of the axoneme.</text>
</comment>
<dbReference type="Gene3D" id="3.20.180.20">
    <property type="entry name" value="Dynein heavy chain, N-terminal domain 2"/>
    <property type="match status" value="1"/>
</dbReference>
<dbReference type="FunFam" id="1.20.58.1120:FF:000008">
    <property type="entry name" value="Dynein heavy chain 10, axonemal"/>
    <property type="match status" value="1"/>
</dbReference>
<dbReference type="Pfam" id="PF17852">
    <property type="entry name" value="Dynein_AAA_lid"/>
    <property type="match status" value="1"/>
</dbReference>
<evidence type="ECO:0000256" key="1">
    <source>
        <dbReference type="ARBA" id="ARBA00004611"/>
    </source>
</evidence>
<evidence type="ECO:0000256" key="6">
    <source>
        <dbReference type="ARBA" id="ARBA00022741"/>
    </source>
</evidence>
<evidence type="ECO:0000256" key="4">
    <source>
        <dbReference type="ARBA" id="ARBA00022701"/>
    </source>
</evidence>
<dbReference type="Pfam" id="PF12777">
    <property type="entry name" value="MT"/>
    <property type="match status" value="1"/>
</dbReference>
<dbReference type="Pfam" id="PF03028">
    <property type="entry name" value="Dynein_heavy"/>
    <property type="match status" value="1"/>
</dbReference>